<organism evidence="4">
    <name type="scientific">Brugia pahangi</name>
    <name type="common">Filarial nematode worm</name>
    <dbReference type="NCBI Taxonomy" id="6280"/>
    <lineage>
        <taxon>Eukaryota</taxon>
        <taxon>Metazoa</taxon>
        <taxon>Ecdysozoa</taxon>
        <taxon>Nematoda</taxon>
        <taxon>Chromadorea</taxon>
        <taxon>Rhabditida</taxon>
        <taxon>Spirurina</taxon>
        <taxon>Spiruromorpha</taxon>
        <taxon>Filarioidea</taxon>
        <taxon>Onchocercidae</taxon>
        <taxon>Brugia</taxon>
    </lineage>
</organism>
<evidence type="ECO:0000313" key="3">
    <source>
        <dbReference type="Proteomes" id="UP000278627"/>
    </source>
</evidence>
<evidence type="ECO:0000259" key="1">
    <source>
        <dbReference type="Pfam" id="PF05193"/>
    </source>
</evidence>
<reference evidence="4" key="1">
    <citation type="submission" date="2017-02" db="UniProtKB">
        <authorList>
            <consortium name="WormBaseParasite"/>
        </authorList>
    </citation>
    <scope>IDENTIFICATION</scope>
</reference>
<feature type="domain" description="Peptidase M16 C-terminal" evidence="1">
    <location>
        <begin position="63"/>
        <end position="98"/>
    </location>
</feature>
<dbReference type="AlphaFoldDB" id="A0A0N4TH85"/>
<proteinExistence type="predicted"/>
<gene>
    <name evidence="2" type="ORF">BPAG_LOCUS7538</name>
</gene>
<dbReference type="WBParaSite" id="BPAG_0000757301-mRNA-1">
    <property type="protein sequence ID" value="BPAG_0000757301-mRNA-1"/>
    <property type="gene ID" value="BPAG_0000757301"/>
</dbReference>
<name>A0A0N4TH85_BRUPA</name>
<dbReference type="GO" id="GO:0046872">
    <property type="term" value="F:metal ion binding"/>
    <property type="evidence" value="ECO:0007669"/>
    <property type="project" value="InterPro"/>
</dbReference>
<accession>A0A0N4TH85</accession>
<dbReference type="Gene3D" id="3.30.830.10">
    <property type="entry name" value="Metalloenzyme, LuxS/M16 peptidase-like"/>
    <property type="match status" value="1"/>
</dbReference>
<dbReference type="PANTHER" id="PTHR43016">
    <property type="entry name" value="PRESEQUENCE PROTEASE"/>
    <property type="match status" value="1"/>
</dbReference>
<dbReference type="InterPro" id="IPR011249">
    <property type="entry name" value="Metalloenz_LuxS/M16"/>
</dbReference>
<dbReference type="SUPFAM" id="SSF63411">
    <property type="entry name" value="LuxS/MPP-like metallohydrolase"/>
    <property type="match status" value="1"/>
</dbReference>
<dbReference type="EMBL" id="UZAD01008695">
    <property type="protein sequence ID" value="VDN88724.1"/>
    <property type="molecule type" value="Genomic_DNA"/>
</dbReference>
<sequence>MTEVHHINGKGENAGVVYSEMQEYESEMSNIVSWKRKELFYPEYNPYRVETGGRLAALRKTCNMEKIRRYHHDFYHISNMFVTVCGSIDHSKLLQILSSIGSLIMDSFLLISSLQDKLKIIVS</sequence>
<dbReference type="InterPro" id="IPR007863">
    <property type="entry name" value="Peptidase_M16_C"/>
</dbReference>
<keyword evidence="3" id="KW-1185">Reference proteome</keyword>
<evidence type="ECO:0000313" key="4">
    <source>
        <dbReference type="WBParaSite" id="BPAG_0000757301-mRNA-1"/>
    </source>
</evidence>
<dbReference type="PANTHER" id="PTHR43016:SF16">
    <property type="entry name" value="METALLOPROTEASE, PUTATIVE (AFU_ORTHOLOGUE AFUA_4G07610)-RELATED"/>
    <property type="match status" value="1"/>
</dbReference>
<dbReference type="STRING" id="6280.A0A0N4TH85"/>
<reference evidence="2 3" key="2">
    <citation type="submission" date="2018-11" db="EMBL/GenBank/DDBJ databases">
        <authorList>
            <consortium name="Pathogen Informatics"/>
        </authorList>
    </citation>
    <scope>NUCLEOTIDE SEQUENCE [LARGE SCALE GENOMIC DNA]</scope>
</reference>
<dbReference type="Proteomes" id="UP000278627">
    <property type="component" value="Unassembled WGS sequence"/>
</dbReference>
<dbReference type="Pfam" id="PF05193">
    <property type="entry name" value="Peptidase_M16_C"/>
    <property type="match status" value="1"/>
</dbReference>
<protein>
    <submittedName>
        <fullName evidence="4">Peptidase_M16_C domain-containing protein</fullName>
    </submittedName>
</protein>
<evidence type="ECO:0000313" key="2">
    <source>
        <dbReference type="EMBL" id="VDN88724.1"/>
    </source>
</evidence>